<dbReference type="PROSITE" id="PS50178">
    <property type="entry name" value="ZF_FYVE"/>
    <property type="match status" value="1"/>
</dbReference>
<evidence type="ECO:0000313" key="8">
    <source>
        <dbReference type="EMBL" id="CAF1387895.1"/>
    </source>
</evidence>
<evidence type="ECO:0000313" key="9">
    <source>
        <dbReference type="Proteomes" id="UP000663860"/>
    </source>
</evidence>
<dbReference type="InterPro" id="IPR017455">
    <property type="entry name" value="Znf_FYVE-rel"/>
</dbReference>
<accession>A0A815K300</accession>
<keyword evidence="5" id="KW-0175">Coiled coil</keyword>
<dbReference type="AlphaFoldDB" id="A0A815K300"/>
<dbReference type="SUPFAM" id="SSF140125">
    <property type="entry name" value="Rabenosyn-5 Rab-binding domain-like"/>
    <property type="match status" value="1"/>
</dbReference>
<evidence type="ECO:0000256" key="1">
    <source>
        <dbReference type="ARBA" id="ARBA00022723"/>
    </source>
</evidence>
<dbReference type="InterPro" id="IPR000306">
    <property type="entry name" value="Znf_FYVE"/>
</dbReference>
<dbReference type="PROSITE" id="PS50157">
    <property type="entry name" value="ZINC_FINGER_C2H2_2"/>
    <property type="match status" value="1"/>
</dbReference>
<dbReference type="InterPro" id="IPR013087">
    <property type="entry name" value="Znf_C2H2_type"/>
</dbReference>
<keyword evidence="3" id="KW-0862">Zinc</keyword>
<dbReference type="Pfam" id="PF11464">
    <property type="entry name" value="Rbsn"/>
    <property type="match status" value="1"/>
</dbReference>
<dbReference type="InterPro" id="IPR036531">
    <property type="entry name" value="Rbsn_Rab-bd_sf"/>
</dbReference>
<evidence type="ECO:0000259" key="6">
    <source>
        <dbReference type="PROSITE" id="PS50157"/>
    </source>
</evidence>
<dbReference type="PROSITE" id="PS00028">
    <property type="entry name" value="ZINC_FINGER_C2H2_1"/>
    <property type="match status" value="1"/>
</dbReference>
<evidence type="ECO:0000256" key="2">
    <source>
        <dbReference type="ARBA" id="ARBA00022771"/>
    </source>
</evidence>
<dbReference type="PANTHER" id="PTHR13510">
    <property type="entry name" value="FYVE-FINGER-CONTAINING RAB5 EFFECTOR PROTEIN RABENOSYN-5-RELATED"/>
    <property type="match status" value="1"/>
</dbReference>
<dbReference type="InterPro" id="IPR011011">
    <property type="entry name" value="Znf_FYVE_PHD"/>
</dbReference>
<dbReference type="SMART" id="SM00064">
    <property type="entry name" value="FYVE"/>
    <property type="match status" value="1"/>
</dbReference>
<evidence type="ECO:0000256" key="3">
    <source>
        <dbReference type="ARBA" id="ARBA00022833"/>
    </source>
</evidence>
<dbReference type="PANTHER" id="PTHR13510:SF44">
    <property type="entry name" value="RABENOSYN-5"/>
    <property type="match status" value="1"/>
</dbReference>
<evidence type="ECO:0008006" key="10">
    <source>
        <dbReference type="Google" id="ProtNLM"/>
    </source>
</evidence>
<evidence type="ECO:0000256" key="4">
    <source>
        <dbReference type="PROSITE-ProRule" id="PRU00042"/>
    </source>
</evidence>
<dbReference type="GO" id="GO:0008270">
    <property type="term" value="F:zinc ion binding"/>
    <property type="evidence" value="ECO:0007669"/>
    <property type="project" value="UniProtKB-KW"/>
</dbReference>
<feature type="coiled-coil region" evidence="5">
    <location>
        <begin position="462"/>
        <end position="489"/>
    </location>
</feature>
<dbReference type="Gene3D" id="4.10.860.20">
    <property type="entry name" value="Rabenosyn, Rab binding domain"/>
    <property type="match status" value="1"/>
</dbReference>
<protein>
    <recommendedName>
        <fullName evidence="10">Rabenosyn-5-like protein</fullName>
    </recommendedName>
</protein>
<reference evidence="8" key="1">
    <citation type="submission" date="2021-02" db="EMBL/GenBank/DDBJ databases">
        <authorList>
            <person name="Nowell W R."/>
        </authorList>
    </citation>
    <scope>NUCLEOTIDE SEQUENCE</scope>
</reference>
<sequence length="489" mass="56495">MSLVAQVPKYIVLFKDLPDNDDKSIEKHLSYFKTMLPSLDNAREGFLCPQCHQDMSSMESLQLHFQTVHMKQSSSTTKGSSFLSFAKQKIKNVQENLKKPTESLKPYAQYFSFTSNDLNFKQQYMGYIRSHNESFTGIRKHKHDEMFKKASELLLRVDLLTMTNEHVPPNGNSKERRKYEQGIVSWMEDTVSSVCVSCSKSFGLSRRKHHCRLDGHVICQQCSQLFSFSLARNILDLNTPSSSTNNSIKFQKLTNVTSIISPTNVNNGSNDQYLRICLPCTQIIQQHFNQIRYKHIPTDEIFTLYEKIIQALNEYTNNHPTYSAIVDSLLNGDTKYHIMDAKRTYRDLSIHYEKIDSTSKLILKLADNDKTSDNRYAILCRNIRTYSLQSLQNFAISTKRIPTEDDIKRACDEKKRLENERMAQFASTIPGLSGYGSGIPVKLEPFVHQYYQVTQFLEQAKLDGRREDIESLEMNLKELERAINAIQHK</sequence>
<dbReference type="InterPro" id="IPR052727">
    <property type="entry name" value="Rab4/Rab5_effector"/>
</dbReference>
<feature type="domain" description="FYVE-type" evidence="7">
    <location>
        <begin position="189"/>
        <end position="285"/>
    </location>
</feature>
<dbReference type="InterPro" id="IPR021565">
    <property type="entry name" value="Rbsn_Rab-bd"/>
</dbReference>
<evidence type="ECO:0000256" key="5">
    <source>
        <dbReference type="SAM" id="Coils"/>
    </source>
</evidence>
<dbReference type="InterPro" id="IPR013083">
    <property type="entry name" value="Znf_RING/FYVE/PHD"/>
</dbReference>
<feature type="domain" description="C2H2-type" evidence="6">
    <location>
        <begin position="46"/>
        <end position="74"/>
    </location>
</feature>
<keyword evidence="1" id="KW-0479">Metal-binding</keyword>
<gene>
    <name evidence="8" type="ORF">IZO911_LOCUS38786</name>
</gene>
<dbReference type="Proteomes" id="UP000663860">
    <property type="component" value="Unassembled WGS sequence"/>
</dbReference>
<organism evidence="8 9">
    <name type="scientific">Adineta steineri</name>
    <dbReference type="NCBI Taxonomy" id="433720"/>
    <lineage>
        <taxon>Eukaryota</taxon>
        <taxon>Metazoa</taxon>
        <taxon>Spiralia</taxon>
        <taxon>Gnathifera</taxon>
        <taxon>Rotifera</taxon>
        <taxon>Eurotatoria</taxon>
        <taxon>Bdelloidea</taxon>
        <taxon>Adinetida</taxon>
        <taxon>Adinetidae</taxon>
        <taxon>Adineta</taxon>
    </lineage>
</organism>
<dbReference type="EMBL" id="CAJNOE010001108">
    <property type="protein sequence ID" value="CAF1387895.1"/>
    <property type="molecule type" value="Genomic_DNA"/>
</dbReference>
<evidence type="ECO:0000259" key="7">
    <source>
        <dbReference type="PROSITE" id="PS50178"/>
    </source>
</evidence>
<dbReference type="Pfam" id="PF01363">
    <property type="entry name" value="FYVE"/>
    <property type="match status" value="1"/>
</dbReference>
<keyword evidence="2 4" id="KW-0863">Zinc-finger</keyword>
<dbReference type="SUPFAM" id="SSF57903">
    <property type="entry name" value="FYVE/PHD zinc finger"/>
    <property type="match status" value="1"/>
</dbReference>
<comment type="caution">
    <text evidence="8">The sequence shown here is derived from an EMBL/GenBank/DDBJ whole genome shotgun (WGS) entry which is preliminary data.</text>
</comment>
<name>A0A815K300_9BILA</name>
<proteinExistence type="predicted"/>
<dbReference type="Gene3D" id="3.30.40.10">
    <property type="entry name" value="Zinc/RING finger domain, C3HC4 (zinc finger)"/>
    <property type="match status" value="1"/>
</dbReference>